<evidence type="ECO:0000256" key="5">
    <source>
        <dbReference type="ARBA" id="ARBA00023136"/>
    </source>
</evidence>
<gene>
    <name evidence="7" type="ORF">BKM31_50210</name>
</gene>
<keyword evidence="3 6" id="KW-0812">Transmembrane</keyword>
<dbReference type="SUPFAM" id="SSF103473">
    <property type="entry name" value="MFS general substrate transporter"/>
    <property type="match status" value="1"/>
</dbReference>
<dbReference type="Gene3D" id="1.20.1250.20">
    <property type="entry name" value="MFS general substrate transporter like domains"/>
    <property type="match status" value="1"/>
</dbReference>
<sequence>MVTSDAARMVVIAVTAVLTMGGPDIAVLAVTAVLFGIADAMFMPAAGAMPPRLVEPDRLAALNGMMTFVRRASLMLGAPLGGLLAAGPGPAAAFAFNSATFAVSLVCLLLVRLRPAARRETGTVRRNIGEGLRTVGSTPVLRWWSWGSPARTTSGWRCWRSTAAGARPAWGSC</sequence>
<comment type="subcellular location">
    <subcellularLocation>
        <location evidence="1">Cell membrane</location>
        <topology evidence="1">Multi-pass membrane protein</topology>
    </subcellularLocation>
</comment>
<dbReference type="PANTHER" id="PTHR23513">
    <property type="entry name" value="INTEGRAL MEMBRANE EFFLUX PROTEIN-RELATED"/>
    <property type="match status" value="1"/>
</dbReference>
<evidence type="ECO:0008006" key="9">
    <source>
        <dbReference type="Google" id="ProtNLM"/>
    </source>
</evidence>
<proteinExistence type="predicted"/>
<evidence type="ECO:0000256" key="2">
    <source>
        <dbReference type="ARBA" id="ARBA00022475"/>
    </source>
</evidence>
<keyword evidence="4 6" id="KW-1133">Transmembrane helix</keyword>
<dbReference type="InterPro" id="IPR036259">
    <property type="entry name" value="MFS_trans_sf"/>
</dbReference>
<reference evidence="8" key="1">
    <citation type="journal article" date="2017" name="Med. Chem. Commun.">
        <title>Nonomuraea sp. ATCC 55076 harbours the largest actinomycete chromosome to date and the kistamicin biosynthetic gene cluster.</title>
        <authorList>
            <person name="Nazari B."/>
            <person name="Forneris C.C."/>
            <person name="Gibson M.I."/>
            <person name="Moon K."/>
            <person name="Schramma K.R."/>
            <person name="Seyedsayamdost M.R."/>
        </authorList>
    </citation>
    <scope>NUCLEOTIDE SEQUENCE [LARGE SCALE GENOMIC DNA]</scope>
    <source>
        <strain evidence="8">ATCC 55076</strain>
    </source>
</reference>
<evidence type="ECO:0000256" key="1">
    <source>
        <dbReference type="ARBA" id="ARBA00004651"/>
    </source>
</evidence>
<name>A0A1V0AEP3_9ACTN</name>
<dbReference type="Pfam" id="PF07690">
    <property type="entry name" value="MFS_1"/>
    <property type="match status" value="1"/>
</dbReference>
<protein>
    <recommendedName>
        <fullName evidence="9">Major facilitator superfamily (MFS) profile domain-containing protein</fullName>
    </recommendedName>
</protein>
<evidence type="ECO:0000313" key="7">
    <source>
        <dbReference type="EMBL" id="AQZ68572.1"/>
    </source>
</evidence>
<dbReference type="Proteomes" id="UP000190797">
    <property type="component" value="Chromosome"/>
</dbReference>
<dbReference type="PANTHER" id="PTHR23513:SF17">
    <property type="entry name" value="MEMBRANE PROTEIN"/>
    <property type="match status" value="1"/>
</dbReference>
<dbReference type="STRING" id="1909395.BKM31_50210"/>
<keyword evidence="2" id="KW-1003">Cell membrane</keyword>
<dbReference type="AlphaFoldDB" id="A0A1V0AEP3"/>
<evidence type="ECO:0000256" key="3">
    <source>
        <dbReference type="ARBA" id="ARBA00022692"/>
    </source>
</evidence>
<accession>A0A1V0AEP3</accession>
<dbReference type="GO" id="GO:0005886">
    <property type="term" value="C:plasma membrane"/>
    <property type="evidence" value="ECO:0007669"/>
    <property type="project" value="UniProtKB-SubCell"/>
</dbReference>
<dbReference type="KEGG" id="noa:BKM31_50210"/>
<evidence type="ECO:0000256" key="4">
    <source>
        <dbReference type="ARBA" id="ARBA00022989"/>
    </source>
</evidence>
<keyword evidence="5 6" id="KW-0472">Membrane</keyword>
<dbReference type="InterPro" id="IPR011701">
    <property type="entry name" value="MFS"/>
</dbReference>
<evidence type="ECO:0000313" key="8">
    <source>
        <dbReference type="Proteomes" id="UP000190797"/>
    </source>
</evidence>
<keyword evidence="8" id="KW-1185">Reference proteome</keyword>
<dbReference type="EMBL" id="CP017717">
    <property type="protein sequence ID" value="AQZ68572.1"/>
    <property type="molecule type" value="Genomic_DNA"/>
</dbReference>
<dbReference type="GO" id="GO:0022857">
    <property type="term" value="F:transmembrane transporter activity"/>
    <property type="evidence" value="ECO:0007669"/>
    <property type="project" value="InterPro"/>
</dbReference>
<feature type="transmembrane region" description="Helical" evidence="6">
    <location>
        <begin position="92"/>
        <end position="111"/>
    </location>
</feature>
<evidence type="ECO:0000256" key="6">
    <source>
        <dbReference type="SAM" id="Phobius"/>
    </source>
</evidence>
<organism evidence="7 8">
    <name type="scientific">[Actinomadura] parvosata subsp. kistnae</name>
    <dbReference type="NCBI Taxonomy" id="1909395"/>
    <lineage>
        <taxon>Bacteria</taxon>
        <taxon>Bacillati</taxon>
        <taxon>Actinomycetota</taxon>
        <taxon>Actinomycetes</taxon>
        <taxon>Streptosporangiales</taxon>
        <taxon>Streptosporangiaceae</taxon>
        <taxon>Nonomuraea</taxon>
    </lineage>
</organism>